<comment type="similarity">
    <text evidence="2">Belongs to the asparagine synthetase family.</text>
</comment>
<evidence type="ECO:0000256" key="6">
    <source>
        <dbReference type="ARBA" id="ARBA00022888"/>
    </source>
</evidence>
<keyword evidence="7" id="KW-0315">Glutamine amidotransferase</keyword>
<evidence type="ECO:0000256" key="7">
    <source>
        <dbReference type="ARBA" id="ARBA00022962"/>
    </source>
</evidence>
<dbReference type="InterPro" id="IPR033738">
    <property type="entry name" value="AsnB_N"/>
</dbReference>
<dbReference type="InterPro" id="IPR029055">
    <property type="entry name" value="Ntn_hydrolases_N"/>
</dbReference>
<feature type="domain" description="Glutamine amidotransferase type-2" evidence="9">
    <location>
        <begin position="2"/>
        <end position="208"/>
    </location>
</feature>
<dbReference type="InterPro" id="IPR001962">
    <property type="entry name" value="Asn_synthase"/>
</dbReference>
<organism evidence="10 11">
    <name type="scientific">Nocardioides zeicaulis</name>
    <dbReference type="NCBI Taxonomy" id="1776857"/>
    <lineage>
        <taxon>Bacteria</taxon>
        <taxon>Bacillati</taxon>
        <taxon>Actinomycetota</taxon>
        <taxon>Actinomycetes</taxon>
        <taxon>Propionibacteriales</taxon>
        <taxon>Nocardioidaceae</taxon>
        <taxon>Nocardioides</taxon>
    </lineage>
</organism>
<dbReference type="Proteomes" id="UP001589698">
    <property type="component" value="Unassembled WGS sequence"/>
</dbReference>
<keyword evidence="4" id="KW-0547">Nucleotide-binding</keyword>
<dbReference type="RefSeq" id="WP_378517653.1">
    <property type="nucleotide sequence ID" value="NZ_CBCSDI010000009.1"/>
</dbReference>
<dbReference type="Gene3D" id="3.60.20.10">
    <property type="entry name" value="Glutamine Phosphoribosylpyrophosphate, subunit 1, domain 1"/>
    <property type="match status" value="1"/>
</dbReference>
<dbReference type="SUPFAM" id="SSF56235">
    <property type="entry name" value="N-terminal nucleophile aminohydrolases (Ntn hydrolases)"/>
    <property type="match status" value="1"/>
</dbReference>
<sequence>MSGIAGVRTFSGAAPAAATLRAMAGTLRHRGPDESAIWVGPDIGLAHDRLAILDVAHSHQPMPSVDGRWVVALDGVVTNHAALRDHLDYPFRTDGDTEVVVAGLSLEGISFVERLHGQFALVAHDARTGVTHLVRDRLGVLPLHYRHVPGGVAFASEVKALLAMGPPARVDARSLDAYLATRAVPAPDTLVEGVKKVRPGHRATIMPSGHLEQTCWWTPPEPDPEGIWSPGDAIEAVGDGIREAVRAALVADTPVGVHLSGGLGSALVAAEAQRLHGDAVSTFSVALDVHPNDAMDRATRAAAVLGTDHQHVLLPATAFEEQWHRLAWHRDAPLADPSDVAAYALAGAVGDRVRVVLCGEGEDELLGDVAHPHLARIAGRTSLLPGAVRSRVDARLERGLGAAFTAAERRQLLGSAPPPERGPVPTPGADAFDRRVRDDVRHLLPDDVLERGDRMWTSASVAWRPPLLDHRLVELLLRLPTSVKVRSGSARWLLAEAARPLLPDDVVEHRRTPPPRVPLGAWFRAGLDETARTWLTDPGSWVGGTLDRASVRHLVEARERSHHQDLQLWTLLSLEMWHHAFFGAAPVVPAPRAAARETAPSVSQR</sequence>
<dbReference type="Gene3D" id="3.40.50.620">
    <property type="entry name" value="HUPs"/>
    <property type="match status" value="1"/>
</dbReference>
<dbReference type="Pfam" id="PF00733">
    <property type="entry name" value="Asn_synthase"/>
    <property type="match status" value="1"/>
</dbReference>
<evidence type="ECO:0000313" key="10">
    <source>
        <dbReference type="EMBL" id="MFC0221990.1"/>
    </source>
</evidence>
<gene>
    <name evidence="10" type="primary">asnB</name>
    <name evidence="10" type="ORF">ACFFJG_05815</name>
</gene>
<proteinExistence type="inferred from homology"/>
<dbReference type="PROSITE" id="PS51278">
    <property type="entry name" value="GATASE_TYPE_2"/>
    <property type="match status" value="1"/>
</dbReference>
<dbReference type="CDD" id="cd01991">
    <property type="entry name" value="Asn_synthase_B_C"/>
    <property type="match status" value="1"/>
</dbReference>
<accession>A0ABV6DZ46</accession>
<name>A0ABV6DZ46_9ACTN</name>
<comment type="pathway">
    <text evidence="1">Amino-acid biosynthesis; L-asparagine biosynthesis; L-asparagine from L-aspartate (L-Gln route): step 1/1.</text>
</comment>
<keyword evidence="11" id="KW-1185">Reference proteome</keyword>
<keyword evidence="6" id="KW-0028">Amino-acid biosynthesis</keyword>
<evidence type="ECO:0000256" key="1">
    <source>
        <dbReference type="ARBA" id="ARBA00005187"/>
    </source>
</evidence>
<evidence type="ECO:0000256" key="4">
    <source>
        <dbReference type="ARBA" id="ARBA00022741"/>
    </source>
</evidence>
<evidence type="ECO:0000259" key="9">
    <source>
        <dbReference type="PROSITE" id="PS51278"/>
    </source>
</evidence>
<evidence type="ECO:0000256" key="2">
    <source>
        <dbReference type="ARBA" id="ARBA00005752"/>
    </source>
</evidence>
<evidence type="ECO:0000313" key="11">
    <source>
        <dbReference type="Proteomes" id="UP001589698"/>
    </source>
</evidence>
<keyword evidence="5" id="KW-0067">ATP-binding</keyword>
<comment type="catalytic activity">
    <reaction evidence="8">
        <text>L-aspartate + L-glutamine + ATP + H2O = L-asparagine + L-glutamate + AMP + diphosphate + H(+)</text>
        <dbReference type="Rhea" id="RHEA:12228"/>
        <dbReference type="ChEBI" id="CHEBI:15377"/>
        <dbReference type="ChEBI" id="CHEBI:15378"/>
        <dbReference type="ChEBI" id="CHEBI:29985"/>
        <dbReference type="ChEBI" id="CHEBI:29991"/>
        <dbReference type="ChEBI" id="CHEBI:30616"/>
        <dbReference type="ChEBI" id="CHEBI:33019"/>
        <dbReference type="ChEBI" id="CHEBI:58048"/>
        <dbReference type="ChEBI" id="CHEBI:58359"/>
        <dbReference type="ChEBI" id="CHEBI:456215"/>
        <dbReference type="EC" id="6.3.5.4"/>
    </reaction>
</comment>
<keyword evidence="10" id="KW-0436">Ligase</keyword>
<keyword evidence="6" id="KW-0061">Asparagine biosynthesis</keyword>
<evidence type="ECO:0000256" key="3">
    <source>
        <dbReference type="ARBA" id="ARBA00012737"/>
    </source>
</evidence>
<dbReference type="NCBIfam" id="TIGR01536">
    <property type="entry name" value="asn_synth_AEB"/>
    <property type="match status" value="1"/>
</dbReference>
<dbReference type="EC" id="6.3.5.4" evidence="3"/>
<dbReference type="SUPFAM" id="SSF52402">
    <property type="entry name" value="Adenine nucleotide alpha hydrolases-like"/>
    <property type="match status" value="1"/>
</dbReference>
<reference evidence="10 11" key="1">
    <citation type="submission" date="2024-09" db="EMBL/GenBank/DDBJ databases">
        <authorList>
            <person name="Sun Q."/>
            <person name="Mori K."/>
        </authorList>
    </citation>
    <scope>NUCLEOTIDE SEQUENCE [LARGE SCALE GENOMIC DNA]</scope>
    <source>
        <strain evidence="10 11">CCM 8654</strain>
    </source>
</reference>
<dbReference type="InterPro" id="IPR051786">
    <property type="entry name" value="ASN_synthetase/amidase"/>
</dbReference>
<dbReference type="PANTHER" id="PTHR43284">
    <property type="entry name" value="ASPARAGINE SYNTHETASE (GLUTAMINE-HYDROLYZING)"/>
    <property type="match status" value="1"/>
</dbReference>
<dbReference type="InterPro" id="IPR017932">
    <property type="entry name" value="GATase_2_dom"/>
</dbReference>
<dbReference type="InterPro" id="IPR014729">
    <property type="entry name" value="Rossmann-like_a/b/a_fold"/>
</dbReference>
<evidence type="ECO:0000256" key="5">
    <source>
        <dbReference type="ARBA" id="ARBA00022840"/>
    </source>
</evidence>
<dbReference type="CDD" id="cd00712">
    <property type="entry name" value="AsnB"/>
    <property type="match status" value="1"/>
</dbReference>
<dbReference type="PANTHER" id="PTHR43284:SF1">
    <property type="entry name" value="ASPARAGINE SYNTHETASE"/>
    <property type="match status" value="1"/>
</dbReference>
<evidence type="ECO:0000256" key="8">
    <source>
        <dbReference type="ARBA" id="ARBA00048741"/>
    </source>
</evidence>
<dbReference type="Pfam" id="PF13537">
    <property type="entry name" value="GATase_7"/>
    <property type="match status" value="1"/>
</dbReference>
<dbReference type="GO" id="GO:0004066">
    <property type="term" value="F:asparagine synthase (glutamine-hydrolyzing) activity"/>
    <property type="evidence" value="ECO:0007669"/>
    <property type="project" value="UniProtKB-EC"/>
</dbReference>
<protein>
    <recommendedName>
        <fullName evidence="3">asparagine synthase (glutamine-hydrolyzing)</fullName>
        <ecNumber evidence="3">6.3.5.4</ecNumber>
    </recommendedName>
</protein>
<comment type="caution">
    <text evidence="10">The sequence shown here is derived from an EMBL/GenBank/DDBJ whole genome shotgun (WGS) entry which is preliminary data.</text>
</comment>
<dbReference type="EMBL" id="JBHLXH010000001">
    <property type="protein sequence ID" value="MFC0221990.1"/>
    <property type="molecule type" value="Genomic_DNA"/>
</dbReference>
<dbReference type="InterPro" id="IPR006426">
    <property type="entry name" value="Asn_synth_AEB"/>
</dbReference>
<dbReference type="PIRSF" id="PIRSF001589">
    <property type="entry name" value="Asn_synthetase_glu-h"/>
    <property type="match status" value="1"/>
</dbReference>